<dbReference type="GO" id="GO:0046872">
    <property type="term" value="F:metal ion binding"/>
    <property type="evidence" value="ECO:0007669"/>
    <property type="project" value="UniProtKB-KW"/>
</dbReference>
<evidence type="ECO:0000259" key="9">
    <source>
        <dbReference type="PROSITE" id="PS50209"/>
    </source>
</evidence>
<keyword evidence="7" id="KW-0395">Inflammatory response</keyword>
<evidence type="ECO:0000256" key="4">
    <source>
        <dbReference type="ARBA" id="ARBA00022588"/>
    </source>
</evidence>
<dbReference type="GO" id="GO:0006954">
    <property type="term" value="P:inflammatory response"/>
    <property type="evidence" value="ECO:0007669"/>
    <property type="project" value="UniProtKB-KW"/>
</dbReference>
<dbReference type="PANTHER" id="PTHR46985">
    <property type="entry name" value="NACHT, LRR AND PYD DOMAINS-CONTAINING PROTEIN 1"/>
    <property type="match status" value="1"/>
</dbReference>
<dbReference type="InterPro" id="IPR001315">
    <property type="entry name" value="CARD"/>
</dbReference>
<dbReference type="OrthoDB" id="8891580at2759"/>
<evidence type="ECO:0000256" key="2">
    <source>
        <dbReference type="ARBA" id="ARBA00004514"/>
    </source>
</evidence>
<feature type="compositionally biased region" description="Polar residues" evidence="8">
    <location>
        <begin position="150"/>
        <end position="160"/>
    </location>
</feature>
<gene>
    <name evidence="11" type="ORF">DAT39_017637</name>
</gene>
<dbReference type="SUPFAM" id="SSF47986">
    <property type="entry name" value="DEATH domain"/>
    <property type="match status" value="1"/>
</dbReference>
<proteinExistence type="predicted"/>
<evidence type="ECO:0000256" key="6">
    <source>
        <dbReference type="ARBA" id="ARBA00022859"/>
    </source>
</evidence>
<sequence length="483" mass="54498">MVLGDSGYFLKTYLLTSVSNPQTRAERAFNVATICTHNIVERAIGLWKLHFRCLHKSAGGLCMEPHMSCTGTVATAMLHNNGNQDLKVKELKQRVAHLLVTTFPALDREQVTDEILTQVIDVISPTETKIKGPEFSEQEAHLSHEDDKCSTSTQPRHTSHQVSAVTDAGSGAYSFWCSHAGQFYCKLTNLVFEMKGSGKVLYAFVSWDKSQLQGMGQFQPAGPLYNITCSEDSILYLHLPHCEIHTDNNQIELAVAHISDDTVEILQPLKITNTHVILEVPGLSIFGLLRKCFFQEPINAQVLLFYKEIIGTQRKRKLDIHLLPGNVSVKEVQQQHQGNTYIPCSSICQLIPGKKYKPICKPKPYVSQPKVETFGCDFGPNYHPTFEVFFNPEDEDLTLGLLDETDQEVWEPRHVFLTADNREAVDSEIIEGAEFVDKYRDKLIQRVSSVMEIADILKTKGIISDEMYSEIEAKNTNQHKMRK</sequence>
<evidence type="ECO:0000256" key="8">
    <source>
        <dbReference type="SAM" id="MobiDB-lite"/>
    </source>
</evidence>
<evidence type="ECO:0000256" key="5">
    <source>
        <dbReference type="ARBA" id="ARBA00022723"/>
    </source>
</evidence>
<feature type="region of interest" description="Disordered" evidence="8">
    <location>
        <begin position="141"/>
        <end position="160"/>
    </location>
</feature>
<dbReference type="GO" id="GO:0005829">
    <property type="term" value="C:cytosol"/>
    <property type="evidence" value="ECO:0007669"/>
    <property type="project" value="UniProtKB-SubCell"/>
</dbReference>
<dbReference type="Pfam" id="PF23679">
    <property type="entry name" value="UPA-FIIND"/>
    <property type="match status" value="1"/>
</dbReference>
<keyword evidence="12" id="KW-1185">Reference proteome</keyword>
<dbReference type="GO" id="GO:0045087">
    <property type="term" value="P:innate immune response"/>
    <property type="evidence" value="ECO:0007669"/>
    <property type="project" value="UniProtKB-KW"/>
</dbReference>
<dbReference type="PROSITE" id="PS51830">
    <property type="entry name" value="FIIND"/>
    <property type="match status" value="1"/>
</dbReference>
<accession>A0A8J4TRC0</accession>
<dbReference type="InterPro" id="IPR025307">
    <property type="entry name" value="FIIND_dom"/>
</dbReference>
<protein>
    <submittedName>
        <fullName evidence="11">NACHT, LRR and PYD domains-containing protein 1b allele 2-like</fullName>
    </submittedName>
</protein>
<reference evidence="11" key="1">
    <citation type="submission" date="2020-07" db="EMBL/GenBank/DDBJ databases">
        <title>Clarias magur genome sequencing, assembly and annotation.</title>
        <authorList>
            <person name="Kushwaha B."/>
            <person name="Kumar R."/>
            <person name="Das P."/>
            <person name="Joshi C.G."/>
            <person name="Kumar D."/>
            <person name="Nagpure N.S."/>
            <person name="Pandey M."/>
            <person name="Agarwal S."/>
            <person name="Srivastava S."/>
            <person name="Singh M."/>
            <person name="Sahoo L."/>
            <person name="Jayasankar P."/>
            <person name="Meher P.K."/>
            <person name="Koringa P.G."/>
            <person name="Iquebal M.A."/>
            <person name="Das S.P."/>
            <person name="Bit A."/>
            <person name="Patnaik S."/>
            <person name="Patel N."/>
            <person name="Shah T.M."/>
            <person name="Hinsu A."/>
            <person name="Jena J.K."/>
        </authorList>
    </citation>
    <scope>NUCLEOTIDE SEQUENCE</scope>
    <source>
        <strain evidence="11">CIFAMagur01</strain>
        <tissue evidence="11">Testis</tissue>
    </source>
</reference>
<evidence type="ECO:0000256" key="1">
    <source>
        <dbReference type="ARBA" id="ARBA00001968"/>
    </source>
</evidence>
<name>A0A8J4TRC0_CLAMG</name>
<dbReference type="AlphaFoldDB" id="A0A8J4TRC0"/>
<evidence type="ECO:0000256" key="3">
    <source>
        <dbReference type="ARBA" id="ARBA00022490"/>
    </source>
</evidence>
<evidence type="ECO:0000313" key="11">
    <source>
        <dbReference type="EMBL" id="KAF5892658.1"/>
    </source>
</evidence>
<dbReference type="Proteomes" id="UP000727407">
    <property type="component" value="Unassembled WGS sequence"/>
</dbReference>
<dbReference type="Pfam" id="PF13359">
    <property type="entry name" value="DDE_Tnp_4"/>
    <property type="match status" value="1"/>
</dbReference>
<dbReference type="GO" id="GO:0042981">
    <property type="term" value="P:regulation of apoptotic process"/>
    <property type="evidence" value="ECO:0007669"/>
    <property type="project" value="InterPro"/>
</dbReference>
<dbReference type="EMBL" id="QNUK01000484">
    <property type="protein sequence ID" value="KAF5892658.1"/>
    <property type="molecule type" value="Genomic_DNA"/>
</dbReference>
<evidence type="ECO:0000259" key="10">
    <source>
        <dbReference type="PROSITE" id="PS51830"/>
    </source>
</evidence>
<dbReference type="PROSITE" id="PS50209">
    <property type="entry name" value="CARD"/>
    <property type="match status" value="1"/>
</dbReference>
<organism evidence="11 12">
    <name type="scientific">Clarias magur</name>
    <name type="common">Asian catfish</name>
    <name type="synonym">Macropteronotus magur</name>
    <dbReference type="NCBI Taxonomy" id="1594786"/>
    <lineage>
        <taxon>Eukaryota</taxon>
        <taxon>Metazoa</taxon>
        <taxon>Chordata</taxon>
        <taxon>Craniata</taxon>
        <taxon>Vertebrata</taxon>
        <taxon>Euteleostomi</taxon>
        <taxon>Actinopterygii</taxon>
        <taxon>Neopterygii</taxon>
        <taxon>Teleostei</taxon>
        <taxon>Ostariophysi</taxon>
        <taxon>Siluriformes</taxon>
        <taxon>Clariidae</taxon>
        <taxon>Clarias</taxon>
    </lineage>
</organism>
<keyword evidence="3" id="KW-0963">Cytoplasm</keyword>
<dbReference type="Gene3D" id="1.10.533.10">
    <property type="entry name" value="Death Domain, Fas"/>
    <property type="match status" value="1"/>
</dbReference>
<dbReference type="Pfam" id="PF13553">
    <property type="entry name" value="FIIND"/>
    <property type="match status" value="1"/>
</dbReference>
<comment type="caution">
    <text evidence="11">The sequence shown here is derived from an EMBL/GenBank/DDBJ whole genome shotgun (WGS) entry which is preliminary data.</text>
</comment>
<dbReference type="InterPro" id="IPR011029">
    <property type="entry name" value="DEATH-like_dom_sf"/>
</dbReference>
<dbReference type="PANTHER" id="PTHR46985:SF2">
    <property type="entry name" value="APOPTOSIS-ASSOCIATED SPECK-LIKE PROTEIN CONTAINING A CARD"/>
    <property type="match status" value="1"/>
</dbReference>
<feature type="non-terminal residue" evidence="11">
    <location>
        <position position="483"/>
    </location>
</feature>
<comment type="subcellular location">
    <subcellularLocation>
        <location evidence="2">Cytoplasm</location>
        <location evidence="2">Cytosol</location>
    </subcellularLocation>
</comment>
<keyword evidence="4" id="KW-0399">Innate immunity</keyword>
<feature type="domain" description="CARD" evidence="9">
    <location>
        <begin position="434"/>
        <end position="483"/>
    </location>
</feature>
<comment type="cofactor">
    <cofactor evidence="1">
        <name>a divalent metal cation</name>
        <dbReference type="ChEBI" id="CHEBI:60240"/>
    </cofactor>
</comment>
<dbReference type="InterPro" id="IPR027806">
    <property type="entry name" value="HARBI1_dom"/>
</dbReference>
<evidence type="ECO:0000256" key="7">
    <source>
        <dbReference type="ARBA" id="ARBA00023198"/>
    </source>
</evidence>
<evidence type="ECO:0000313" key="12">
    <source>
        <dbReference type="Proteomes" id="UP000727407"/>
    </source>
</evidence>
<feature type="domain" description="FIIND" evidence="10">
    <location>
        <begin position="154"/>
        <end position="429"/>
    </location>
</feature>
<keyword evidence="6" id="KW-0391">Immunity</keyword>
<dbReference type="InterPro" id="IPR051249">
    <property type="entry name" value="NLRP_Inflammasome"/>
</dbReference>
<keyword evidence="5" id="KW-0479">Metal-binding</keyword>
<dbReference type="Pfam" id="PF00619">
    <property type="entry name" value="CARD"/>
    <property type="match status" value="1"/>
</dbReference>